<dbReference type="AlphaFoldDB" id="G5NMP1"/>
<accession>G5NMP1</accession>
<comment type="caution">
    <text evidence="1">The sequence shown here is derived from an EMBL/GenBank/DDBJ whole genome shotgun (WGS) entry which is preliminary data.</text>
</comment>
<gene>
    <name evidence="1" type="ORF">LTSEINV_6421</name>
</gene>
<sequence length="55" mass="6692">MHIEFIYKPRIRAFYLYLIIFPRYNTLTWRNNINLAESDISKNSYTADANKQCFL</sequence>
<reference evidence="1 2" key="1">
    <citation type="journal article" date="2011" name="BMC Genomics">
        <title>Genome sequencing reveals diversification of virulence factor content and possible host adaptation in distinct subpopulations of Salmonella enterica.</title>
        <authorList>
            <person name="den Bakker H.C."/>
            <person name="Moreno Switt A.I."/>
            <person name="Govoni G."/>
            <person name="Cummings C.A."/>
            <person name="Ranieri M.L."/>
            <person name="Degoricija L."/>
            <person name="Hoelzer K."/>
            <person name="Rodriguez-Rivera L.D."/>
            <person name="Brown S."/>
            <person name="Bolchacova E."/>
            <person name="Furtado M.R."/>
            <person name="Wiedmann M."/>
        </authorList>
    </citation>
    <scope>NUCLEOTIDE SEQUENCE [LARGE SCALE GENOMIC DNA]</scope>
    <source>
        <strain evidence="1 2">R8-3668</strain>
    </source>
</reference>
<dbReference type="Proteomes" id="UP000003532">
    <property type="component" value="Unassembled WGS sequence"/>
</dbReference>
<name>G5NMP1_SALET</name>
<proteinExistence type="predicted"/>
<dbReference type="BioCyc" id="SENT913075:G120P-1563-MONOMER"/>
<organism evidence="1 2">
    <name type="scientific">Salmonella enterica subsp. enterica serovar Inverness str. R8-3668</name>
    <dbReference type="NCBI Taxonomy" id="913075"/>
    <lineage>
        <taxon>Bacteria</taxon>
        <taxon>Pseudomonadati</taxon>
        <taxon>Pseudomonadota</taxon>
        <taxon>Gammaproteobacteria</taxon>
        <taxon>Enterobacterales</taxon>
        <taxon>Enterobacteriaceae</taxon>
        <taxon>Salmonella</taxon>
    </lineage>
</organism>
<protein>
    <submittedName>
        <fullName evidence="1">Uncharacterized protein</fullName>
    </submittedName>
</protein>
<dbReference type="EMBL" id="AFCO01002109">
    <property type="protein sequence ID" value="EHC47220.1"/>
    <property type="molecule type" value="Genomic_DNA"/>
</dbReference>
<evidence type="ECO:0000313" key="1">
    <source>
        <dbReference type="EMBL" id="EHC47220.1"/>
    </source>
</evidence>
<dbReference type="PATRIC" id="fig|913075.3.peg.5135"/>
<evidence type="ECO:0000313" key="2">
    <source>
        <dbReference type="Proteomes" id="UP000003532"/>
    </source>
</evidence>